<dbReference type="Gene3D" id="1.10.540.10">
    <property type="entry name" value="Acyl-CoA dehydrogenase/oxidase, N-terminal domain"/>
    <property type="match status" value="1"/>
</dbReference>
<keyword evidence="4" id="KW-0274">FAD</keyword>
<proteinExistence type="inferred from homology"/>
<comment type="cofactor">
    <cofactor evidence="1">
        <name>FAD</name>
        <dbReference type="ChEBI" id="CHEBI:57692"/>
    </cofactor>
</comment>
<keyword evidence="5" id="KW-0560">Oxidoreductase</keyword>
<dbReference type="InterPro" id="IPR036250">
    <property type="entry name" value="AcylCo_DH-like_C"/>
</dbReference>
<gene>
    <name evidence="8" type="ORF">IDJ81_04330</name>
</gene>
<evidence type="ECO:0000256" key="2">
    <source>
        <dbReference type="ARBA" id="ARBA00009347"/>
    </source>
</evidence>
<comment type="similarity">
    <text evidence="2">Belongs to the acyl-CoA dehydrogenase family.</text>
</comment>
<keyword evidence="9" id="KW-1185">Reference proteome</keyword>
<reference evidence="8 9" key="1">
    <citation type="submission" date="2020-09" db="EMBL/GenBank/DDBJ databases">
        <title>Complete genome sequence of altererythrobacter flavus SS-21NJ, isolated from Dongying oil sludge in Shandong province.</title>
        <authorList>
            <person name="Sun S."/>
            <person name="Zhang Z."/>
        </authorList>
    </citation>
    <scope>NUCLEOTIDE SEQUENCE [LARGE SCALE GENOMIC DNA]</scope>
    <source>
        <strain evidence="8 9">SS-21NJ</strain>
    </source>
</reference>
<evidence type="ECO:0000256" key="5">
    <source>
        <dbReference type="ARBA" id="ARBA00023002"/>
    </source>
</evidence>
<dbReference type="InterPro" id="IPR009075">
    <property type="entry name" value="AcylCo_DH/oxidase_C"/>
</dbReference>
<evidence type="ECO:0000256" key="3">
    <source>
        <dbReference type="ARBA" id="ARBA00022630"/>
    </source>
</evidence>
<dbReference type="InterPro" id="IPR009100">
    <property type="entry name" value="AcylCoA_DH/oxidase_NM_dom_sf"/>
</dbReference>
<accession>A0ABX7KD05</accession>
<dbReference type="EMBL" id="CP061510">
    <property type="protein sequence ID" value="QSB45357.1"/>
    <property type="molecule type" value="Genomic_DNA"/>
</dbReference>
<dbReference type="SUPFAM" id="SSF56645">
    <property type="entry name" value="Acyl-CoA dehydrogenase NM domain-like"/>
    <property type="match status" value="1"/>
</dbReference>
<evidence type="ECO:0000256" key="1">
    <source>
        <dbReference type="ARBA" id="ARBA00001974"/>
    </source>
</evidence>
<dbReference type="Proteomes" id="UP000663637">
    <property type="component" value="Chromosome"/>
</dbReference>
<evidence type="ECO:0000259" key="7">
    <source>
        <dbReference type="Pfam" id="PF02771"/>
    </source>
</evidence>
<evidence type="ECO:0000313" key="8">
    <source>
        <dbReference type="EMBL" id="QSB45357.1"/>
    </source>
</evidence>
<keyword evidence="3" id="KW-0285">Flavoprotein</keyword>
<protein>
    <submittedName>
        <fullName evidence="8">Acyl-CoA dehydrogenase family protein</fullName>
    </submittedName>
</protein>
<feature type="domain" description="Acyl-CoA dehydrogenase/oxidase N-terminal" evidence="7">
    <location>
        <begin position="22"/>
        <end position="74"/>
    </location>
</feature>
<dbReference type="SUPFAM" id="SSF47203">
    <property type="entry name" value="Acyl-CoA dehydrogenase C-terminal domain-like"/>
    <property type="match status" value="1"/>
</dbReference>
<dbReference type="InterPro" id="IPR013786">
    <property type="entry name" value="AcylCoA_DH/ox_N"/>
</dbReference>
<name>A0ABX7KD05_9SPHN</name>
<evidence type="ECO:0000259" key="6">
    <source>
        <dbReference type="Pfam" id="PF00441"/>
    </source>
</evidence>
<dbReference type="PANTHER" id="PTHR43884">
    <property type="entry name" value="ACYL-COA DEHYDROGENASE"/>
    <property type="match status" value="1"/>
</dbReference>
<dbReference type="Pfam" id="PF00441">
    <property type="entry name" value="Acyl-CoA_dh_1"/>
    <property type="match status" value="1"/>
</dbReference>
<sequence>MDTEQSEDALALRQALEARLARCPIDETWGALAEAEVLGICVPEAHGGLGLSCAEAAPVFEVLGALCRPTRFLESSVIAAGLLSDVASERAGALLSWLSDPQFVIAIAGIEPETVRDLRLDDEALSGHATLVLDGGEADVILALVRLPERVVLVDARGEVVARYPTIDGRMAADLRFDQSRCDILSEDCSASLAKALDTAIACTAIEAAASMRQLVEDTAEHVREREQFGQAIGRFQAVQHRLVDMHIAARRAGAMARRALAACANGSDRRAALVSAAKVTVAEAGRFVGQNAVQLHGAMGMTEELPVGRYFKRLTVIEQQFGDRDTHLARFASEERAAS</sequence>
<feature type="domain" description="Acyl-CoA dehydrogenase/oxidase C-terminal" evidence="6">
    <location>
        <begin position="196"/>
        <end position="330"/>
    </location>
</feature>
<organism evidence="8 9">
    <name type="scientific">Tsuneonella flava</name>
    <dbReference type="NCBI Taxonomy" id="2055955"/>
    <lineage>
        <taxon>Bacteria</taxon>
        <taxon>Pseudomonadati</taxon>
        <taxon>Pseudomonadota</taxon>
        <taxon>Alphaproteobacteria</taxon>
        <taxon>Sphingomonadales</taxon>
        <taxon>Erythrobacteraceae</taxon>
        <taxon>Tsuneonella</taxon>
    </lineage>
</organism>
<dbReference type="Pfam" id="PF02771">
    <property type="entry name" value="Acyl-CoA_dh_N"/>
    <property type="match status" value="1"/>
</dbReference>
<evidence type="ECO:0000256" key="4">
    <source>
        <dbReference type="ARBA" id="ARBA00022827"/>
    </source>
</evidence>
<evidence type="ECO:0000313" key="9">
    <source>
        <dbReference type="Proteomes" id="UP000663637"/>
    </source>
</evidence>
<dbReference type="InterPro" id="IPR037069">
    <property type="entry name" value="AcylCoA_DH/ox_N_sf"/>
</dbReference>
<dbReference type="Gene3D" id="1.20.140.10">
    <property type="entry name" value="Butyryl-CoA Dehydrogenase, subunit A, domain 3"/>
    <property type="match status" value="1"/>
</dbReference>
<dbReference type="PANTHER" id="PTHR43884:SF20">
    <property type="entry name" value="ACYL-COA DEHYDROGENASE FADE28"/>
    <property type="match status" value="1"/>
</dbReference>
<dbReference type="RefSeq" id="WP_205444322.1">
    <property type="nucleotide sequence ID" value="NZ_CP061510.1"/>
</dbReference>